<evidence type="ECO:0000313" key="2">
    <source>
        <dbReference type="EMBL" id="CAD5209408.1"/>
    </source>
</evidence>
<evidence type="ECO:0000256" key="1">
    <source>
        <dbReference type="SAM" id="MobiDB-lite"/>
    </source>
</evidence>
<proteinExistence type="predicted"/>
<name>A0A811K1V2_9BILA</name>
<evidence type="ECO:0000313" key="3">
    <source>
        <dbReference type="Proteomes" id="UP000614601"/>
    </source>
</evidence>
<dbReference type="Proteomes" id="UP000614601">
    <property type="component" value="Unassembled WGS sequence"/>
</dbReference>
<comment type="caution">
    <text evidence="2">The sequence shown here is derived from an EMBL/GenBank/DDBJ whole genome shotgun (WGS) entry which is preliminary data.</text>
</comment>
<reference evidence="2" key="1">
    <citation type="submission" date="2020-09" db="EMBL/GenBank/DDBJ databases">
        <authorList>
            <person name="Kikuchi T."/>
        </authorList>
    </citation>
    <scope>NUCLEOTIDE SEQUENCE</scope>
    <source>
        <strain evidence="2">SH1</strain>
    </source>
</reference>
<dbReference type="Proteomes" id="UP000783686">
    <property type="component" value="Unassembled WGS sequence"/>
</dbReference>
<gene>
    <name evidence="2" type="ORF">BOKJ2_LOCUS2665</name>
</gene>
<dbReference type="AlphaFoldDB" id="A0A811K1V2"/>
<keyword evidence="3" id="KW-1185">Reference proteome</keyword>
<feature type="region of interest" description="Disordered" evidence="1">
    <location>
        <begin position="37"/>
        <end position="67"/>
    </location>
</feature>
<protein>
    <submittedName>
        <fullName evidence="2">Uncharacterized protein</fullName>
    </submittedName>
</protein>
<dbReference type="EMBL" id="CAJFDH010000002">
    <property type="protein sequence ID" value="CAD5209408.1"/>
    <property type="molecule type" value="Genomic_DNA"/>
</dbReference>
<organism evidence="2 3">
    <name type="scientific">Bursaphelenchus okinawaensis</name>
    <dbReference type="NCBI Taxonomy" id="465554"/>
    <lineage>
        <taxon>Eukaryota</taxon>
        <taxon>Metazoa</taxon>
        <taxon>Ecdysozoa</taxon>
        <taxon>Nematoda</taxon>
        <taxon>Chromadorea</taxon>
        <taxon>Rhabditida</taxon>
        <taxon>Tylenchina</taxon>
        <taxon>Tylenchomorpha</taxon>
        <taxon>Aphelenchoidea</taxon>
        <taxon>Aphelenchoididae</taxon>
        <taxon>Bursaphelenchus</taxon>
    </lineage>
</organism>
<accession>A0A811K1V2</accession>
<dbReference type="OrthoDB" id="5805798at2759"/>
<sequence length="461" mass="51608">MTSMSMSMYSPNTYGASYRSVAFGTWKVGEARQFSDRYKRHRTPEPLLDERIKRNQSTDTSEDALLPSTSKSLSQSLSCAQLDVFIKPTANLLSLNLKSRTCETQRKFRHINLERQESVDLGEGYYNNIPTGTVGTDFGADSTVGTIDRANFATADHLESSNTQKVQVGTSGTTGTHFGTAGGIDTQLKEFSPLSITTEKSTNFNSPECQNRLKVDNFEKEGTVDSTASFEALEASITPFQHSTSLSKNSTSLAKNSNSLSEAEKELINKFRPVDIYATLKGHKSQVSPMEGRKERAMSLAPHHQCELYHATEYVQYCQEYRPRKSCCNYENVFIDSHPRPDLNRSMDALNDRIIHYPQPIAGHFAYIPPNQARTVSQFGGRSLAEVIGQRRMVQLPVGGTLGRAFYPAPRDCKRAPLNVERTFQPPVPVVPVQREFVIDSQFGEGLRYRAKSLENTNRWV</sequence>
<dbReference type="EMBL" id="CAJFCW020000002">
    <property type="protein sequence ID" value="CAG9089241.1"/>
    <property type="molecule type" value="Genomic_DNA"/>
</dbReference>